<comment type="caution">
    <text evidence="1">The sequence shown here is derived from an EMBL/GenBank/DDBJ whole genome shotgun (WGS) entry which is preliminary data.</text>
</comment>
<organism evidence="1 2">
    <name type="scientific">Namhaeicola litoreus</name>
    <dbReference type="NCBI Taxonomy" id="1052145"/>
    <lineage>
        <taxon>Bacteria</taxon>
        <taxon>Pseudomonadati</taxon>
        <taxon>Bacteroidota</taxon>
        <taxon>Flavobacteriia</taxon>
        <taxon>Flavobacteriales</taxon>
        <taxon>Flavobacteriaceae</taxon>
        <taxon>Namhaeicola</taxon>
    </lineage>
</organism>
<proteinExistence type="predicted"/>
<dbReference type="RefSeq" id="WP_377179079.1">
    <property type="nucleotide sequence ID" value="NZ_JBHTMY010000003.1"/>
</dbReference>
<evidence type="ECO:0000313" key="2">
    <source>
        <dbReference type="Proteomes" id="UP001597201"/>
    </source>
</evidence>
<sequence>MKLKKIISIILLLFVFFILESCSSMHTNVGLDMTFGPNGPRVTPSVGVNMYGGGRW</sequence>
<dbReference type="Proteomes" id="UP001597201">
    <property type="component" value="Unassembled WGS sequence"/>
</dbReference>
<evidence type="ECO:0000313" key="1">
    <source>
        <dbReference type="EMBL" id="MFD1316264.1"/>
    </source>
</evidence>
<dbReference type="EMBL" id="JBHTMY010000003">
    <property type="protein sequence ID" value="MFD1316264.1"/>
    <property type="molecule type" value="Genomic_DNA"/>
</dbReference>
<protein>
    <recommendedName>
        <fullName evidence="3">Lipoprotein</fullName>
    </recommendedName>
</protein>
<keyword evidence="2" id="KW-1185">Reference proteome</keyword>
<evidence type="ECO:0008006" key="3">
    <source>
        <dbReference type="Google" id="ProtNLM"/>
    </source>
</evidence>
<reference evidence="2" key="1">
    <citation type="journal article" date="2019" name="Int. J. Syst. Evol. Microbiol.">
        <title>The Global Catalogue of Microorganisms (GCM) 10K type strain sequencing project: providing services to taxonomists for standard genome sequencing and annotation.</title>
        <authorList>
            <consortium name="The Broad Institute Genomics Platform"/>
            <consortium name="The Broad Institute Genome Sequencing Center for Infectious Disease"/>
            <person name="Wu L."/>
            <person name="Ma J."/>
        </authorList>
    </citation>
    <scope>NUCLEOTIDE SEQUENCE [LARGE SCALE GENOMIC DNA]</scope>
    <source>
        <strain evidence="2">CCUG 61485</strain>
    </source>
</reference>
<gene>
    <name evidence="1" type="ORF">ACFQ39_11605</name>
</gene>
<accession>A0ABW3Y664</accession>
<name>A0ABW3Y664_9FLAO</name>